<reference evidence="2 5" key="2">
    <citation type="submission" date="2020-02" db="EMBL/GenBank/DDBJ databases">
        <title>WGS of Micromonospora spp. isolated from hot spring.</title>
        <authorList>
            <person name="Thawai C."/>
        </authorList>
    </citation>
    <scope>NUCLEOTIDE SEQUENCE [LARGE SCALE GENOMIC DNA]</scope>
    <source>
        <strain evidence="2 5">TMS7</strain>
    </source>
</reference>
<evidence type="ECO:0000313" key="4">
    <source>
        <dbReference type="Proteomes" id="UP000402241"/>
    </source>
</evidence>
<dbReference type="AlphaFoldDB" id="A0AAJ3DHF5"/>
<dbReference type="Proteomes" id="UP000402241">
    <property type="component" value="Chromosome"/>
</dbReference>
<reference evidence="3 4" key="1">
    <citation type="submission" date="2019-10" db="EMBL/GenBank/DDBJ databases">
        <title>Genome Sequence of Micromonospora terminaliae DSM 101760.</title>
        <authorList>
            <person name="Guo L."/>
        </authorList>
    </citation>
    <scope>NUCLEOTIDE SEQUENCE [LARGE SCALE GENOMIC DNA]</scope>
    <source>
        <strain evidence="3 4">DSM 101760</strain>
    </source>
</reference>
<gene>
    <name evidence="2" type="ORF">G3561_03160</name>
    <name evidence="3" type="ORF">GCE86_29085</name>
</gene>
<dbReference type="Gene3D" id="3.40.430.10">
    <property type="entry name" value="Dihydrofolate Reductase, subunit A"/>
    <property type="match status" value="1"/>
</dbReference>
<dbReference type="InterPro" id="IPR002734">
    <property type="entry name" value="RibDG_C"/>
</dbReference>
<evidence type="ECO:0000259" key="1">
    <source>
        <dbReference type="Pfam" id="PF01872"/>
    </source>
</evidence>
<proteinExistence type="predicted"/>
<sequence length="183" mass="20331">MAKIVSNFFISLDGVVERPEQWHFPYFDDEMGAAVGSGVAATTAFLMGRTQYQEWSEFWPNQTGDDMEFASFINAVPKYVLSTTLTGTTWQNSHLISGDPEQVAARLREIKESTDGQIAMSGGATTVRWLLANGLLDELRLLVHPIAVGRGQRLFEDTPTYPLRLVSSETFKSGVLYLTYTPA</sequence>
<dbReference type="GO" id="GO:0008703">
    <property type="term" value="F:5-amino-6-(5-phosphoribosylamino)uracil reductase activity"/>
    <property type="evidence" value="ECO:0007669"/>
    <property type="project" value="InterPro"/>
</dbReference>
<dbReference type="EMBL" id="JAAHBZ010000001">
    <property type="protein sequence ID" value="NES26554.1"/>
    <property type="molecule type" value="Genomic_DNA"/>
</dbReference>
<dbReference type="PANTHER" id="PTHR38011">
    <property type="entry name" value="DIHYDROFOLATE REDUCTASE FAMILY PROTEIN (AFU_ORTHOLOGUE AFUA_8G06820)"/>
    <property type="match status" value="1"/>
</dbReference>
<dbReference type="GO" id="GO:0009231">
    <property type="term" value="P:riboflavin biosynthetic process"/>
    <property type="evidence" value="ECO:0007669"/>
    <property type="project" value="InterPro"/>
</dbReference>
<dbReference type="Proteomes" id="UP000477779">
    <property type="component" value="Unassembled WGS sequence"/>
</dbReference>
<dbReference type="SUPFAM" id="SSF53597">
    <property type="entry name" value="Dihydrofolate reductase-like"/>
    <property type="match status" value="1"/>
</dbReference>
<dbReference type="InterPro" id="IPR024072">
    <property type="entry name" value="DHFR-like_dom_sf"/>
</dbReference>
<dbReference type="Pfam" id="PF01872">
    <property type="entry name" value="RibD_C"/>
    <property type="match status" value="1"/>
</dbReference>
<dbReference type="EMBL" id="CP045309">
    <property type="protein sequence ID" value="QGL50722.1"/>
    <property type="molecule type" value="Genomic_DNA"/>
</dbReference>
<evidence type="ECO:0000313" key="3">
    <source>
        <dbReference type="EMBL" id="QGL50722.1"/>
    </source>
</evidence>
<dbReference type="RefSeq" id="WP_154229850.1">
    <property type="nucleotide sequence ID" value="NZ_CP045309.1"/>
</dbReference>
<evidence type="ECO:0000313" key="2">
    <source>
        <dbReference type="EMBL" id="NES26554.1"/>
    </source>
</evidence>
<dbReference type="PANTHER" id="PTHR38011:SF11">
    <property type="entry name" value="2,5-DIAMINO-6-RIBOSYLAMINO-4(3H)-PYRIMIDINONE 5'-PHOSPHATE REDUCTASE"/>
    <property type="match status" value="1"/>
</dbReference>
<accession>A0AAJ3DHF5</accession>
<evidence type="ECO:0000313" key="5">
    <source>
        <dbReference type="Proteomes" id="UP000477779"/>
    </source>
</evidence>
<feature type="domain" description="Bacterial bifunctional deaminase-reductase C-terminal" evidence="1">
    <location>
        <begin position="3"/>
        <end position="176"/>
    </location>
</feature>
<keyword evidence="4" id="KW-1185">Reference proteome</keyword>
<protein>
    <submittedName>
        <fullName evidence="2">Dihydrofolate reductase</fullName>
    </submittedName>
</protein>
<organism evidence="2 5">
    <name type="scientific">Micromonospora terminaliae</name>
    <dbReference type="NCBI Taxonomy" id="1914461"/>
    <lineage>
        <taxon>Bacteria</taxon>
        <taxon>Bacillati</taxon>
        <taxon>Actinomycetota</taxon>
        <taxon>Actinomycetes</taxon>
        <taxon>Micromonosporales</taxon>
        <taxon>Micromonosporaceae</taxon>
        <taxon>Micromonospora</taxon>
    </lineage>
</organism>
<dbReference type="InterPro" id="IPR050765">
    <property type="entry name" value="Riboflavin_Biosynth_HTPR"/>
</dbReference>
<name>A0AAJ3DHF5_9ACTN</name>